<evidence type="ECO:0000256" key="4">
    <source>
        <dbReference type="ARBA" id="ARBA00022692"/>
    </source>
</evidence>
<dbReference type="Proteomes" id="UP000051922">
    <property type="component" value="Unassembled WGS sequence"/>
</dbReference>
<reference evidence="8 9" key="1">
    <citation type="journal article" date="2015" name="Genome Announc.">
        <title>Expanding the biotechnology potential of lactobacilli through comparative genomics of 213 strains and associated genera.</title>
        <authorList>
            <person name="Sun Z."/>
            <person name="Harris H.M."/>
            <person name="McCann A."/>
            <person name="Guo C."/>
            <person name="Argimon S."/>
            <person name="Zhang W."/>
            <person name="Yang X."/>
            <person name="Jeffery I.B."/>
            <person name="Cooney J.C."/>
            <person name="Kagawa T.F."/>
            <person name="Liu W."/>
            <person name="Song Y."/>
            <person name="Salvetti E."/>
            <person name="Wrobel A."/>
            <person name="Rasinkangas P."/>
            <person name="Parkhill J."/>
            <person name="Rea M.C."/>
            <person name="O'Sullivan O."/>
            <person name="Ritari J."/>
            <person name="Douillard F.P."/>
            <person name="Paul Ross R."/>
            <person name="Yang R."/>
            <person name="Briner A.E."/>
            <person name="Felis G.E."/>
            <person name="de Vos W.M."/>
            <person name="Barrangou R."/>
            <person name="Klaenhammer T.R."/>
            <person name="Caufield P.W."/>
            <person name="Cui Y."/>
            <person name="Zhang H."/>
            <person name="O'Toole P.W."/>
        </authorList>
    </citation>
    <scope>NUCLEOTIDE SEQUENCE [LARGE SCALE GENOMIC DNA]</scope>
    <source>
        <strain evidence="8 9">DSM 15945</strain>
    </source>
</reference>
<dbReference type="GO" id="GO:0022857">
    <property type="term" value="F:transmembrane transporter activity"/>
    <property type="evidence" value="ECO:0007669"/>
    <property type="project" value="InterPro"/>
</dbReference>
<evidence type="ECO:0000256" key="1">
    <source>
        <dbReference type="ARBA" id="ARBA00004651"/>
    </source>
</evidence>
<feature type="transmembrane region" description="Helical" evidence="7">
    <location>
        <begin position="294"/>
        <end position="313"/>
    </location>
</feature>
<feature type="transmembrane region" description="Helical" evidence="7">
    <location>
        <begin position="43"/>
        <end position="65"/>
    </location>
</feature>
<dbReference type="Pfam" id="PF13520">
    <property type="entry name" value="AA_permease_2"/>
    <property type="match status" value="1"/>
</dbReference>
<feature type="transmembrane region" description="Helical" evidence="7">
    <location>
        <begin position="376"/>
        <end position="398"/>
    </location>
</feature>
<dbReference type="STRING" id="1423783.FC50_GL000982"/>
<dbReference type="PATRIC" id="fig|1423783.4.peg.1017"/>
<feature type="transmembrane region" description="Helical" evidence="7">
    <location>
        <begin position="12"/>
        <end position="31"/>
    </location>
</feature>
<keyword evidence="5 7" id="KW-1133">Transmembrane helix</keyword>
<dbReference type="PIRSF" id="PIRSF006060">
    <property type="entry name" value="AA_transporter"/>
    <property type="match status" value="1"/>
</dbReference>
<dbReference type="GO" id="GO:0005886">
    <property type="term" value="C:plasma membrane"/>
    <property type="evidence" value="ECO:0007669"/>
    <property type="project" value="UniProtKB-SubCell"/>
</dbReference>
<dbReference type="Gene3D" id="1.20.1740.10">
    <property type="entry name" value="Amino acid/polyamine transporter I"/>
    <property type="match status" value="1"/>
</dbReference>
<feature type="transmembrane region" description="Helical" evidence="7">
    <location>
        <begin position="203"/>
        <end position="221"/>
    </location>
</feature>
<evidence type="ECO:0000256" key="7">
    <source>
        <dbReference type="SAM" id="Phobius"/>
    </source>
</evidence>
<dbReference type="InterPro" id="IPR002293">
    <property type="entry name" value="AA/rel_permease1"/>
</dbReference>
<feature type="transmembrane region" description="Helical" evidence="7">
    <location>
        <begin position="123"/>
        <end position="148"/>
    </location>
</feature>
<keyword evidence="9" id="KW-1185">Reference proteome</keyword>
<protein>
    <submittedName>
        <fullName evidence="8">Amino acid permease family protein</fullName>
    </submittedName>
</protein>
<feature type="transmembrane region" description="Helical" evidence="7">
    <location>
        <begin position="347"/>
        <end position="364"/>
    </location>
</feature>
<evidence type="ECO:0000256" key="3">
    <source>
        <dbReference type="ARBA" id="ARBA00022475"/>
    </source>
</evidence>
<dbReference type="PANTHER" id="PTHR42770:SF15">
    <property type="entry name" value="GLUTAMATE_GAMMA-AMINOBUTYRATE ANTIPORTER-RELATED"/>
    <property type="match status" value="1"/>
</dbReference>
<accession>A0A0R1TYF7</accession>
<sequence length="485" mass="53888">MNNMADNKKQLRWFNVALIAFVAVWGLGNVVNNYAQQGLSVVVSWILIMLLYFVPYALIVGQLGSAFKDENGGVSSWIKRTSTKRLAYYAAWTYWVVHVPYLAQKPQGILISLSWLFKGNGSFVNTVSSMTVALICLALFLAFLWLSARGLTTLNRIGSVAGTAMFIMSILFIILAVSAPMMTKGAHIATPRMDELSTYMPKFNLNYFTTISMLVFAVGGAEKISPYVNNTKHASREFPLGMLVLAGMVALCAILGSFGMGMLFNSNHIPQDLMANGAYEAFAKLGGYYHVGNVFVILYSIAQAMAQISALAFSIDAPLKIMLGDADPEFIPRKLAKLNKRGTPINGYYLTGILVSIIIVLPAFNMGNMNQLYNWLLNLNSVVMPLRYLWVFLAFIFLSHHIDKYQSDYMFIKHKTTGMIVGGWCFFFTAFACIMGMVPKINMAADPGQWWFQLALNVVTPLILIALGLILPLIARRNNRDLTRV</sequence>
<keyword evidence="2" id="KW-0813">Transport</keyword>
<evidence type="ECO:0000256" key="6">
    <source>
        <dbReference type="ARBA" id="ARBA00023136"/>
    </source>
</evidence>
<dbReference type="PANTHER" id="PTHR42770">
    <property type="entry name" value="AMINO ACID TRANSPORTER-RELATED"/>
    <property type="match status" value="1"/>
</dbReference>
<gene>
    <name evidence="8" type="ORF">FC50_GL000982</name>
</gene>
<keyword evidence="4 7" id="KW-0812">Transmembrane</keyword>
<evidence type="ECO:0000313" key="9">
    <source>
        <dbReference type="Proteomes" id="UP000051922"/>
    </source>
</evidence>
<comment type="caution">
    <text evidence="8">The sequence shown here is derived from an EMBL/GenBank/DDBJ whole genome shotgun (WGS) entry which is preliminary data.</text>
</comment>
<name>A0A0R1TYF7_9LACO</name>
<keyword evidence="3" id="KW-1003">Cell membrane</keyword>
<dbReference type="EMBL" id="AZFJ01000046">
    <property type="protein sequence ID" value="KRL86236.1"/>
    <property type="molecule type" value="Genomic_DNA"/>
</dbReference>
<keyword evidence="6 7" id="KW-0472">Membrane</keyword>
<feature type="transmembrane region" description="Helical" evidence="7">
    <location>
        <begin position="450"/>
        <end position="475"/>
    </location>
</feature>
<proteinExistence type="predicted"/>
<organism evidence="8 9">
    <name type="scientific">Lacticaseibacillus pantheris DSM 15945 = JCM 12539 = NBRC 106106</name>
    <dbReference type="NCBI Taxonomy" id="1423783"/>
    <lineage>
        <taxon>Bacteria</taxon>
        <taxon>Bacillati</taxon>
        <taxon>Bacillota</taxon>
        <taxon>Bacilli</taxon>
        <taxon>Lactobacillales</taxon>
        <taxon>Lactobacillaceae</taxon>
        <taxon>Lacticaseibacillus</taxon>
    </lineage>
</organism>
<feature type="transmembrane region" description="Helical" evidence="7">
    <location>
        <begin position="160"/>
        <end position="183"/>
    </location>
</feature>
<dbReference type="AlphaFoldDB" id="A0A0R1TYF7"/>
<evidence type="ECO:0000256" key="2">
    <source>
        <dbReference type="ARBA" id="ARBA00022448"/>
    </source>
</evidence>
<comment type="subcellular location">
    <subcellularLocation>
        <location evidence="1">Cell membrane</location>
        <topology evidence="1">Multi-pass membrane protein</topology>
    </subcellularLocation>
</comment>
<feature type="transmembrane region" description="Helical" evidence="7">
    <location>
        <begin position="86"/>
        <end position="103"/>
    </location>
</feature>
<feature type="transmembrane region" description="Helical" evidence="7">
    <location>
        <begin position="419"/>
        <end position="438"/>
    </location>
</feature>
<dbReference type="InterPro" id="IPR050367">
    <property type="entry name" value="APC_superfamily"/>
</dbReference>
<evidence type="ECO:0000313" key="8">
    <source>
        <dbReference type="EMBL" id="KRL86236.1"/>
    </source>
</evidence>
<evidence type="ECO:0000256" key="5">
    <source>
        <dbReference type="ARBA" id="ARBA00022989"/>
    </source>
</evidence>
<feature type="transmembrane region" description="Helical" evidence="7">
    <location>
        <begin position="242"/>
        <end position="264"/>
    </location>
</feature>